<dbReference type="EMBL" id="LQYW01000141">
    <property type="protein sequence ID" value="KYD25218.1"/>
    <property type="molecule type" value="Genomic_DNA"/>
</dbReference>
<comment type="caution">
    <text evidence="5">The sequence shown here is derived from an EMBL/GenBank/DDBJ whole genome shotgun (WGS) entry which is preliminary data.</text>
</comment>
<dbReference type="Pfam" id="PF13604">
    <property type="entry name" value="AAA_30"/>
    <property type="match status" value="1"/>
</dbReference>
<name>A0A150ML70_9BACL</name>
<evidence type="ECO:0000259" key="4">
    <source>
        <dbReference type="Pfam" id="PF14490"/>
    </source>
</evidence>
<proteinExistence type="predicted"/>
<dbReference type="SUPFAM" id="SSF52540">
    <property type="entry name" value="P-loop containing nucleoside triphosphate hydrolases"/>
    <property type="match status" value="2"/>
</dbReference>
<dbReference type="CDD" id="cd18809">
    <property type="entry name" value="SF1_C_RecD"/>
    <property type="match status" value="1"/>
</dbReference>
<feature type="domain" description="ATP-dependent RecD2 DNA helicase-like helix-hairpin-helix" evidence="4">
    <location>
        <begin position="2"/>
        <end position="59"/>
    </location>
</feature>
<protein>
    <recommendedName>
        <fullName evidence="7">RecD-like DNA helicase YrrC</fullName>
    </recommendedName>
</protein>
<dbReference type="InterPro" id="IPR027417">
    <property type="entry name" value="P-loop_NTPase"/>
</dbReference>
<sequence>MIEQIKENPYLLVAEFPSLGFEKVDKIARELGYHPKGMYRIQEGIKHVLREANGDGHCYLPLKELIKKVANLLMIRLTEEEMMQLLKDFREGDIIDYRIGNYMFSIHYRDLSRQFKRYCHETNPIEKEKKRFLVVRLTQEEIKKELDYLVSLNQLIIENECVYLPEIYEAEQKVAERIVALSNSATNEFDGVEEDLETFLREKGIELEEKQREAVISFTKGQGGVYILNGNAGCGKTFTLKIILRILAMQYKKRNQKMKVKVFAPTGKASKVAEKATGIPCMTIHRGLKYRANHGFEYNENHPLDVDCVVVDESSMIDILLAKALLSAIPDGTKVIFLGDTKQLPSVGAGNVLQDLIDSGIVKVVTLNVVKRQGEDSGIIRNANRIIRGEMISTCKDTKDAYVLRKETLLEAQMAILKSIREIQKVKGYDVEDIQVLCPQKNGLVGTNAMNYLIQQALNPYNEDAKVLNKKIMVYNHHTQQEEWANLFFKRGDKVIHTRNNYDMIWYRKDKFGNYIQDYDVVGITNGETGVIEDIVRGKFSDNFKMRVIVRYEDRYVFYDDYFEELDHAYALTIHKSQGSQWKAVIIPIMMESYHMLDNNLLYTAYTRAQTFSVVVGQPEAILHAIQTYRTRNRYTSLKEKIRQF</sequence>
<evidence type="ECO:0000259" key="3">
    <source>
        <dbReference type="Pfam" id="PF13538"/>
    </source>
</evidence>
<dbReference type="GO" id="GO:0009338">
    <property type="term" value="C:exodeoxyribonuclease V complex"/>
    <property type="evidence" value="ECO:0007669"/>
    <property type="project" value="TreeGrafter"/>
</dbReference>
<dbReference type="GO" id="GO:0005524">
    <property type="term" value="F:ATP binding"/>
    <property type="evidence" value="ECO:0007669"/>
    <property type="project" value="UniProtKB-KW"/>
</dbReference>
<feature type="domain" description="UvrD-like helicase C-terminal" evidence="3">
    <location>
        <begin position="568"/>
        <end position="616"/>
    </location>
</feature>
<evidence type="ECO:0000256" key="2">
    <source>
        <dbReference type="ARBA" id="ARBA00022840"/>
    </source>
</evidence>
<accession>A0A150ML70</accession>
<dbReference type="Gene3D" id="3.40.50.300">
    <property type="entry name" value="P-loop containing nucleotide triphosphate hydrolases"/>
    <property type="match status" value="2"/>
</dbReference>
<dbReference type="Proteomes" id="UP000075324">
    <property type="component" value="Unassembled WGS sequence"/>
</dbReference>
<evidence type="ECO:0000313" key="5">
    <source>
        <dbReference type="EMBL" id="KYD25218.1"/>
    </source>
</evidence>
<dbReference type="Pfam" id="PF13538">
    <property type="entry name" value="UvrD_C_2"/>
    <property type="match status" value="1"/>
</dbReference>
<dbReference type="InterPro" id="IPR050534">
    <property type="entry name" value="Coronavir_polyprotein_1ab"/>
</dbReference>
<keyword evidence="2" id="KW-0067">ATP-binding</keyword>
<dbReference type="PATRIC" id="fig|153151.4.peg.1064"/>
<dbReference type="GO" id="GO:0006310">
    <property type="term" value="P:DNA recombination"/>
    <property type="evidence" value="ECO:0007669"/>
    <property type="project" value="TreeGrafter"/>
</dbReference>
<dbReference type="Gene3D" id="1.10.10.2220">
    <property type="match status" value="1"/>
</dbReference>
<dbReference type="GO" id="GO:0017116">
    <property type="term" value="F:single-stranded DNA helicase activity"/>
    <property type="evidence" value="ECO:0007669"/>
    <property type="project" value="TreeGrafter"/>
</dbReference>
<evidence type="ECO:0000256" key="1">
    <source>
        <dbReference type="ARBA" id="ARBA00022741"/>
    </source>
</evidence>
<gene>
    <name evidence="5" type="ORF">B4110_3000</name>
</gene>
<dbReference type="CDD" id="cd17933">
    <property type="entry name" value="DEXSc_RecD-like"/>
    <property type="match status" value="1"/>
</dbReference>
<evidence type="ECO:0008006" key="7">
    <source>
        <dbReference type="Google" id="ProtNLM"/>
    </source>
</evidence>
<dbReference type="Gene3D" id="2.30.30.940">
    <property type="match status" value="1"/>
</dbReference>
<dbReference type="AlphaFoldDB" id="A0A150ML70"/>
<dbReference type="InterPro" id="IPR029493">
    <property type="entry name" value="RecD2-like_HHH"/>
</dbReference>
<dbReference type="PANTHER" id="PTHR43788:SF6">
    <property type="entry name" value="DNA HELICASE B"/>
    <property type="match status" value="1"/>
</dbReference>
<dbReference type="PANTHER" id="PTHR43788">
    <property type="entry name" value="DNA2/NAM7 HELICASE FAMILY MEMBER"/>
    <property type="match status" value="1"/>
</dbReference>
<reference evidence="5 6" key="1">
    <citation type="submission" date="2016-01" db="EMBL/GenBank/DDBJ databases">
        <title>Draft Genome Sequences of Seven Thermophilic Sporeformers Isolated from Foods.</title>
        <authorList>
            <person name="Berendsen E.M."/>
            <person name="Wells-Bennik M.H."/>
            <person name="Krawcyk A.O."/>
            <person name="De Jong A."/>
            <person name="Holsappel S."/>
            <person name="Eijlander R.T."/>
            <person name="Kuipers O.P."/>
        </authorList>
    </citation>
    <scope>NUCLEOTIDE SEQUENCE [LARGE SCALE GENOMIC DNA]</scope>
    <source>
        <strain evidence="5 6">B4110</strain>
    </source>
</reference>
<organism evidence="5 6">
    <name type="scientific">Parageobacillus toebii</name>
    <dbReference type="NCBI Taxonomy" id="153151"/>
    <lineage>
        <taxon>Bacteria</taxon>
        <taxon>Bacillati</taxon>
        <taxon>Bacillota</taxon>
        <taxon>Bacilli</taxon>
        <taxon>Bacillales</taxon>
        <taxon>Anoxybacillaceae</taxon>
        <taxon>Parageobacillus</taxon>
    </lineage>
</organism>
<dbReference type="Pfam" id="PF14490">
    <property type="entry name" value="HHH_RecD2"/>
    <property type="match status" value="1"/>
</dbReference>
<evidence type="ECO:0000313" key="6">
    <source>
        <dbReference type="Proteomes" id="UP000075324"/>
    </source>
</evidence>
<dbReference type="InterPro" id="IPR027785">
    <property type="entry name" value="UvrD-like_helicase_C"/>
</dbReference>
<keyword evidence="1" id="KW-0547">Nucleotide-binding</keyword>